<dbReference type="Proteomes" id="UP000070612">
    <property type="component" value="Unassembled WGS sequence"/>
</dbReference>
<evidence type="ECO:0000313" key="3">
    <source>
        <dbReference type="Proteomes" id="UP000070612"/>
    </source>
</evidence>
<keyword evidence="3" id="KW-1185">Reference proteome</keyword>
<evidence type="ECO:0000313" key="2">
    <source>
        <dbReference type="EMBL" id="ORX10627.1"/>
    </source>
</evidence>
<sequence>MQAGDCLKIGGTYDRPEASEAVCGSEQSNYKVVSTVTDSDQCPMDVDSYYSMTSPFSDESETVCMDIDWIVGGCMNIDPENDTDPYRVDCSDSTAPHRQRATEILQGVSNVDQCASGVGYAYDERQFTVCVEDVR</sequence>
<evidence type="ECO:0000313" key="1">
    <source>
        <dbReference type="EMBL" id="KWX22195.1"/>
    </source>
</evidence>
<dbReference type="OrthoDB" id="3701210at2"/>
<comment type="caution">
    <text evidence="1">The sequence shown here is derived from an EMBL/GenBank/DDBJ whole genome shotgun (WGS) entry which is preliminary data.</text>
</comment>
<dbReference type="PATRIC" id="fig|59750.3.peg.1777"/>
<evidence type="ECO:0000313" key="4">
    <source>
        <dbReference type="Proteomes" id="UP000193964"/>
    </source>
</evidence>
<keyword evidence="1" id="KW-0449">Lipoprotein</keyword>
<dbReference type="EMBL" id="LGTW01000015">
    <property type="protein sequence ID" value="KWX22195.1"/>
    <property type="molecule type" value="Genomic_DNA"/>
</dbReference>
<dbReference type="STRING" id="59750.AWC31_04905"/>
<name>A0A132PIM8_9MYCO</name>
<gene>
    <name evidence="1" type="ORF">AFM11_22145</name>
    <name evidence="2" type="ORF">AWC31_04905</name>
</gene>
<dbReference type="EMBL" id="LQQA01000032">
    <property type="protein sequence ID" value="ORX10627.1"/>
    <property type="molecule type" value="Genomic_DNA"/>
</dbReference>
<dbReference type="AlphaFoldDB" id="A0A132PIM8"/>
<protein>
    <submittedName>
        <fullName evidence="1">Lipoprotein LppU</fullName>
    </submittedName>
</protein>
<organism evidence="1 3">
    <name type="scientific">Mycolicibacterium wolinskyi</name>
    <dbReference type="NCBI Taxonomy" id="59750"/>
    <lineage>
        <taxon>Bacteria</taxon>
        <taxon>Bacillati</taxon>
        <taxon>Actinomycetota</taxon>
        <taxon>Actinomycetes</taxon>
        <taxon>Mycobacteriales</taxon>
        <taxon>Mycobacteriaceae</taxon>
        <taxon>Mycolicibacterium</taxon>
    </lineage>
</organism>
<reference evidence="1 3" key="1">
    <citation type="submission" date="2015-07" db="EMBL/GenBank/DDBJ databases">
        <title>A draft genome sequence of Mycobacterium wolinskyi.</title>
        <authorList>
            <person name="de Man T.J."/>
            <person name="Perry K.A."/>
            <person name="Coulliette A.D."/>
            <person name="Jensen B."/>
            <person name="Toney N.C."/>
            <person name="Limbago B.M."/>
            <person name="Noble-Wang J."/>
        </authorList>
    </citation>
    <scope>NUCLEOTIDE SEQUENCE [LARGE SCALE GENOMIC DNA]</scope>
    <source>
        <strain evidence="1 3">CDC_01</strain>
    </source>
</reference>
<dbReference type="Proteomes" id="UP000193964">
    <property type="component" value="Unassembled WGS sequence"/>
</dbReference>
<reference evidence="2 4" key="2">
    <citation type="submission" date="2016-01" db="EMBL/GenBank/DDBJ databases">
        <title>The new phylogeny of the genus Mycobacterium.</title>
        <authorList>
            <person name="Tarcisio F."/>
            <person name="Conor M."/>
            <person name="Antonella G."/>
            <person name="Elisabetta G."/>
            <person name="Giulia F.S."/>
            <person name="Sara T."/>
            <person name="Anna F."/>
            <person name="Clotilde B."/>
            <person name="Roberto B."/>
            <person name="Veronica D.S."/>
            <person name="Fabio R."/>
            <person name="Monica P."/>
            <person name="Olivier J."/>
            <person name="Enrico T."/>
            <person name="Nicola S."/>
        </authorList>
    </citation>
    <scope>NUCLEOTIDE SEQUENCE [LARGE SCALE GENOMIC DNA]</scope>
    <source>
        <strain evidence="2 4">ATCC 700010</strain>
    </source>
</reference>
<accession>A0A132PIM8</accession>
<proteinExistence type="predicted"/>